<dbReference type="OrthoDB" id="7363830at2"/>
<gene>
    <name evidence="3" type="ORF">HDIA_0130</name>
</gene>
<evidence type="ECO:0000313" key="4">
    <source>
        <dbReference type="Proteomes" id="UP000223606"/>
    </source>
</evidence>
<evidence type="ECO:0008006" key="5">
    <source>
        <dbReference type="Google" id="ProtNLM"/>
    </source>
</evidence>
<dbReference type="PROSITE" id="PS51257">
    <property type="entry name" value="PROKAR_LIPOPROTEIN"/>
    <property type="match status" value="1"/>
</dbReference>
<evidence type="ECO:0000256" key="2">
    <source>
        <dbReference type="SAM" id="SignalP"/>
    </source>
</evidence>
<keyword evidence="2" id="KW-0732">Signal</keyword>
<protein>
    <recommendedName>
        <fullName evidence="5">Small periplasmic lipoprotein</fullName>
    </recommendedName>
</protein>
<evidence type="ECO:0000256" key="1">
    <source>
        <dbReference type="SAM" id="MobiDB-lite"/>
    </source>
</evidence>
<reference evidence="4" key="1">
    <citation type="submission" date="2017-09" db="EMBL/GenBank/DDBJ databases">
        <title>Genome sequence of Nannocystis excedens DSM 71.</title>
        <authorList>
            <person name="Blom J."/>
        </authorList>
    </citation>
    <scope>NUCLEOTIDE SEQUENCE [LARGE SCALE GENOMIC DNA]</scope>
    <source>
        <strain evidence="4">type strain: E19</strain>
    </source>
</reference>
<dbReference type="AlphaFoldDB" id="A0A2C9D1I9"/>
<dbReference type="EMBL" id="LT960614">
    <property type="protein sequence ID" value="SON53671.1"/>
    <property type="molecule type" value="Genomic_DNA"/>
</dbReference>
<feature type="compositionally biased region" description="Basic and acidic residues" evidence="1">
    <location>
        <begin position="57"/>
        <end position="66"/>
    </location>
</feature>
<feature type="signal peptide" evidence="2">
    <location>
        <begin position="1"/>
        <end position="22"/>
    </location>
</feature>
<proteinExistence type="predicted"/>
<keyword evidence="4" id="KW-1185">Reference proteome</keyword>
<accession>A0A2C9D1I9</accession>
<organism evidence="3 4">
    <name type="scientific">Hartmannibacter diazotrophicus</name>
    <dbReference type="NCBI Taxonomy" id="1482074"/>
    <lineage>
        <taxon>Bacteria</taxon>
        <taxon>Pseudomonadati</taxon>
        <taxon>Pseudomonadota</taxon>
        <taxon>Alphaproteobacteria</taxon>
        <taxon>Hyphomicrobiales</taxon>
        <taxon>Pleomorphomonadaceae</taxon>
        <taxon>Hartmannibacter</taxon>
    </lineage>
</organism>
<dbReference type="KEGG" id="hdi:HDIA_0130"/>
<evidence type="ECO:0000313" key="3">
    <source>
        <dbReference type="EMBL" id="SON53671.1"/>
    </source>
</evidence>
<feature type="chain" id="PRO_5012112632" description="Small periplasmic lipoprotein" evidence="2">
    <location>
        <begin position="23"/>
        <end position="75"/>
    </location>
</feature>
<sequence length="75" mass="7961">MTVAKRMLRRAGPLMVLALALAACGRAGSLEPPGSTEQTTKTPSLIEIPLGNNSLTRKPEPVKAPDKPFILDPLL</sequence>
<name>A0A2C9D1I9_9HYPH</name>
<dbReference type="Proteomes" id="UP000223606">
    <property type="component" value="Chromosome 1"/>
</dbReference>
<dbReference type="RefSeq" id="WP_099553431.1">
    <property type="nucleotide sequence ID" value="NZ_LT960614.1"/>
</dbReference>
<feature type="region of interest" description="Disordered" evidence="1">
    <location>
        <begin position="28"/>
        <end position="75"/>
    </location>
</feature>